<comment type="caution">
    <text evidence="1">The sequence shown here is derived from an EMBL/GenBank/DDBJ whole genome shotgun (WGS) entry which is preliminary data.</text>
</comment>
<dbReference type="AlphaFoldDB" id="A0AA89BC41"/>
<organism evidence="1 2">
    <name type="scientific">Escallonia herrerae</name>
    <dbReference type="NCBI Taxonomy" id="1293975"/>
    <lineage>
        <taxon>Eukaryota</taxon>
        <taxon>Viridiplantae</taxon>
        <taxon>Streptophyta</taxon>
        <taxon>Embryophyta</taxon>
        <taxon>Tracheophyta</taxon>
        <taxon>Spermatophyta</taxon>
        <taxon>Magnoliopsida</taxon>
        <taxon>eudicotyledons</taxon>
        <taxon>Gunneridae</taxon>
        <taxon>Pentapetalae</taxon>
        <taxon>asterids</taxon>
        <taxon>campanulids</taxon>
        <taxon>Escalloniales</taxon>
        <taxon>Escalloniaceae</taxon>
        <taxon>Escallonia</taxon>
    </lineage>
</organism>
<accession>A0AA89BC41</accession>
<evidence type="ECO:0000313" key="1">
    <source>
        <dbReference type="EMBL" id="KAK3035053.1"/>
    </source>
</evidence>
<sequence>MSEISSSSAPPQPTSLYEASPLRVQMVSKSVSNRLLIKFSDVSEFGFDYSQSGLWSPPVQRNVFLNSPGKILNENEMLDKLRSVWEARQRRRYRVCFNVNAPCYDIVLRVKDFGFMGVTLCFLQAFWCSPKRGVEG</sequence>
<evidence type="ECO:0000313" key="2">
    <source>
        <dbReference type="Proteomes" id="UP001188597"/>
    </source>
</evidence>
<protein>
    <submittedName>
        <fullName evidence="1">Uncharacterized protein</fullName>
    </submittedName>
</protein>
<keyword evidence="2" id="KW-1185">Reference proteome</keyword>
<name>A0AA89BC41_9ASTE</name>
<dbReference type="PANTHER" id="PTHR34287:SF2">
    <property type="match status" value="1"/>
</dbReference>
<dbReference type="PANTHER" id="PTHR34287">
    <property type="entry name" value="OS06G0551500 PROTEIN-RELATED"/>
    <property type="match status" value="1"/>
</dbReference>
<proteinExistence type="predicted"/>
<reference evidence="1" key="1">
    <citation type="submission" date="2022-12" db="EMBL/GenBank/DDBJ databases">
        <title>Draft genome assemblies for two species of Escallonia (Escalloniales).</title>
        <authorList>
            <person name="Chanderbali A."/>
            <person name="Dervinis C."/>
            <person name="Anghel I."/>
            <person name="Soltis D."/>
            <person name="Soltis P."/>
            <person name="Zapata F."/>
        </authorList>
    </citation>
    <scope>NUCLEOTIDE SEQUENCE</scope>
    <source>
        <strain evidence="1">UCBG64.0493</strain>
        <tissue evidence="1">Leaf</tissue>
    </source>
</reference>
<dbReference type="EMBL" id="JAVXUP010000184">
    <property type="protein sequence ID" value="KAK3035053.1"/>
    <property type="molecule type" value="Genomic_DNA"/>
</dbReference>
<gene>
    <name evidence="1" type="ORF">RJ639_034843</name>
</gene>
<dbReference type="Proteomes" id="UP001188597">
    <property type="component" value="Unassembled WGS sequence"/>
</dbReference>